<feature type="non-terminal residue" evidence="3">
    <location>
        <position position="1"/>
    </location>
</feature>
<evidence type="ECO:0000313" key="3">
    <source>
        <dbReference type="EMBL" id="CAL4198730.1"/>
    </source>
</evidence>
<dbReference type="InterPro" id="IPR051052">
    <property type="entry name" value="Diverse_substrate_MTase"/>
</dbReference>
<dbReference type="Proteomes" id="UP001497623">
    <property type="component" value="Unassembled WGS sequence"/>
</dbReference>
<sequence length="115" mass="13484">VYSVKTGGYWGLRRKDVDNRYEDDKYCIPLEKIQRDDSHYVDKKASVADLTGYISTWSGFQNFRKKHGDEAAHNILTDFEERFMKILDTSSTTEDTMITLRFHYFLLMGKKSNAL</sequence>
<protein>
    <submittedName>
        <fullName evidence="3">Uncharacterized protein</fullName>
    </submittedName>
</protein>
<name>A0AAV2SGU1_MEGNR</name>
<evidence type="ECO:0000256" key="2">
    <source>
        <dbReference type="ARBA" id="ARBA00022679"/>
    </source>
</evidence>
<keyword evidence="1" id="KW-0489">Methyltransferase</keyword>
<dbReference type="GO" id="GO:0032259">
    <property type="term" value="P:methylation"/>
    <property type="evidence" value="ECO:0007669"/>
    <property type="project" value="UniProtKB-KW"/>
</dbReference>
<evidence type="ECO:0000256" key="1">
    <source>
        <dbReference type="ARBA" id="ARBA00022603"/>
    </source>
</evidence>
<proteinExistence type="predicted"/>
<reference evidence="3 4" key="1">
    <citation type="submission" date="2024-05" db="EMBL/GenBank/DDBJ databases">
        <authorList>
            <person name="Wallberg A."/>
        </authorList>
    </citation>
    <scope>NUCLEOTIDE SEQUENCE [LARGE SCALE GENOMIC DNA]</scope>
</reference>
<gene>
    <name evidence="3" type="ORF">MNOR_LOCUS37389</name>
</gene>
<comment type="caution">
    <text evidence="3">The sequence shown here is derived from an EMBL/GenBank/DDBJ whole genome shotgun (WGS) entry which is preliminary data.</text>
</comment>
<dbReference type="PANTHER" id="PTHR44942:SF4">
    <property type="entry name" value="METHYLTRANSFERASE TYPE 11 DOMAIN-CONTAINING PROTEIN"/>
    <property type="match status" value="1"/>
</dbReference>
<dbReference type="GO" id="GO:0008168">
    <property type="term" value="F:methyltransferase activity"/>
    <property type="evidence" value="ECO:0007669"/>
    <property type="project" value="UniProtKB-KW"/>
</dbReference>
<evidence type="ECO:0000313" key="4">
    <source>
        <dbReference type="Proteomes" id="UP001497623"/>
    </source>
</evidence>
<dbReference type="PANTHER" id="PTHR44942">
    <property type="entry name" value="METHYLTRANSF_11 DOMAIN-CONTAINING PROTEIN"/>
    <property type="match status" value="1"/>
</dbReference>
<keyword evidence="2" id="KW-0808">Transferase</keyword>
<dbReference type="InterPro" id="IPR029063">
    <property type="entry name" value="SAM-dependent_MTases_sf"/>
</dbReference>
<accession>A0AAV2SGU1</accession>
<dbReference type="Gene3D" id="3.40.50.150">
    <property type="entry name" value="Vaccinia Virus protein VP39"/>
    <property type="match status" value="1"/>
</dbReference>
<dbReference type="AlphaFoldDB" id="A0AAV2SGU1"/>
<dbReference type="EMBL" id="CAXKWB010074846">
    <property type="protein sequence ID" value="CAL4198730.1"/>
    <property type="molecule type" value="Genomic_DNA"/>
</dbReference>
<keyword evidence="4" id="KW-1185">Reference proteome</keyword>
<organism evidence="3 4">
    <name type="scientific">Meganyctiphanes norvegica</name>
    <name type="common">Northern krill</name>
    <name type="synonym">Thysanopoda norvegica</name>
    <dbReference type="NCBI Taxonomy" id="48144"/>
    <lineage>
        <taxon>Eukaryota</taxon>
        <taxon>Metazoa</taxon>
        <taxon>Ecdysozoa</taxon>
        <taxon>Arthropoda</taxon>
        <taxon>Crustacea</taxon>
        <taxon>Multicrustacea</taxon>
        <taxon>Malacostraca</taxon>
        <taxon>Eumalacostraca</taxon>
        <taxon>Eucarida</taxon>
        <taxon>Euphausiacea</taxon>
        <taxon>Euphausiidae</taxon>
        <taxon>Meganyctiphanes</taxon>
    </lineage>
</organism>